<dbReference type="AlphaFoldDB" id="A0A081K7A9"/>
<dbReference type="Proteomes" id="UP000027997">
    <property type="component" value="Unassembled WGS sequence"/>
</dbReference>
<dbReference type="eggNOG" id="COG3009">
    <property type="taxonomic scope" value="Bacteria"/>
</dbReference>
<evidence type="ECO:0000256" key="1">
    <source>
        <dbReference type="SAM" id="SignalP"/>
    </source>
</evidence>
<feature type="domain" description="ABC-type transport auxiliary lipoprotein component" evidence="2">
    <location>
        <begin position="27"/>
        <end position="182"/>
    </location>
</feature>
<evidence type="ECO:0000313" key="4">
    <source>
        <dbReference type="Proteomes" id="UP000027997"/>
    </source>
</evidence>
<keyword evidence="4" id="KW-1185">Reference proteome</keyword>
<reference evidence="3 4" key="1">
    <citation type="submission" date="2014-06" db="EMBL/GenBank/DDBJ databases">
        <title>Whole Genome Sequences of Three Symbiotic Endozoicomonas Bacteria.</title>
        <authorList>
            <person name="Neave M.J."/>
            <person name="Apprill A."/>
            <person name="Voolstra C.R."/>
        </authorList>
    </citation>
    <scope>NUCLEOTIDE SEQUENCE [LARGE SCALE GENOMIC DNA]</scope>
    <source>
        <strain evidence="3 4">DSM 22380</strain>
    </source>
</reference>
<feature type="signal peptide" evidence="1">
    <location>
        <begin position="1"/>
        <end position="21"/>
    </location>
</feature>
<proteinExistence type="predicted"/>
<sequence length="199" mass="21445">MKVLLAVTVILSLLAGCGAKAPQTKSYLLEPVPIKANADYKASKLIIVLAPVGMDNLLGSKGIVYQTSPTEAVVAQQHLWAENISTQLSNRLLVGLRQGQNRYWVVQSSPQMNMPEVATLLVNVQKFNGSYQGYAEVAGEWSLLDSQGELLKSQPFSFKEPLNSDGYTALVNALSKATDRLIAGLSHELSGLAIMTNGQ</sequence>
<dbReference type="SUPFAM" id="SSF159594">
    <property type="entry name" value="XCC0632-like"/>
    <property type="match status" value="1"/>
</dbReference>
<gene>
    <name evidence="3" type="ORF">GV64_04085</name>
</gene>
<evidence type="ECO:0000259" key="2">
    <source>
        <dbReference type="Pfam" id="PF03886"/>
    </source>
</evidence>
<protein>
    <recommendedName>
        <fullName evidence="2">ABC-type transport auxiliary lipoprotein component domain-containing protein</fullName>
    </recommendedName>
</protein>
<feature type="chain" id="PRO_5001758658" description="ABC-type transport auxiliary lipoprotein component domain-containing protein" evidence="1">
    <location>
        <begin position="22"/>
        <end position="199"/>
    </location>
</feature>
<comment type="caution">
    <text evidence="3">The sequence shown here is derived from an EMBL/GenBank/DDBJ whole genome shotgun (WGS) entry which is preliminary data.</text>
</comment>
<dbReference type="Gene3D" id="3.40.50.10610">
    <property type="entry name" value="ABC-type transport auxiliary lipoprotein component"/>
    <property type="match status" value="1"/>
</dbReference>
<dbReference type="PROSITE" id="PS51257">
    <property type="entry name" value="PROKAR_LIPOPROTEIN"/>
    <property type="match status" value="1"/>
</dbReference>
<keyword evidence="1" id="KW-0732">Signal</keyword>
<dbReference type="RefSeq" id="WP_020584235.1">
    <property type="nucleotide sequence ID" value="NZ_JOJP01000001.1"/>
</dbReference>
<name>A0A081K7A9_9GAMM</name>
<evidence type="ECO:0000313" key="3">
    <source>
        <dbReference type="EMBL" id="KEI70035.1"/>
    </source>
</evidence>
<dbReference type="STRING" id="305900.GV64_04085"/>
<dbReference type="InterPro" id="IPR005586">
    <property type="entry name" value="ABC_trans_aux"/>
</dbReference>
<dbReference type="EMBL" id="JOJP01000001">
    <property type="protein sequence ID" value="KEI70035.1"/>
    <property type="molecule type" value="Genomic_DNA"/>
</dbReference>
<organism evidence="3 4">
    <name type="scientific">Endozoicomonas elysicola</name>
    <dbReference type="NCBI Taxonomy" id="305900"/>
    <lineage>
        <taxon>Bacteria</taxon>
        <taxon>Pseudomonadati</taxon>
        <taxon>Pseudomonadota</taxon>
        <taxon>Gammaproteobacteria</taxon>
        <taxon>Oceanospirillales</taxon>
        <taxon>Endozoicomonadaceae</taxon>
        <taxon>Endozoicomonas</taxon>
    </lineage>
</organism>
<accession>A0A081K7A9</accession>
<dbReference type="Pfam" id="PF03886">
    <property type="entry name" value="ABC_trans_aux"/>
    <property type="match status" value="1"/>
</dbReference>